<evidence type="ECO:0000256" key="5">
    <source>
        <dbReference type="SAM" id="MobiDB-lite"/>
    </source>
</evidence>
<dbReference type="PRINTS" id="PR00773">
    <property type="entry name" value="GRPEPROTEIN"/>
</dbReference>
<name>A0A315ZG70_SEDFL</name>
<evidence type="ECO:0000313" key="6">
    <source>
        <dbReference type="EMBL" id="PWJ44139.1"/>
    </source>
</evidence>
<comment type="function">
    <text evidence="3">Participates actively in the response to hyperosmotic and heat shock by preventing the aggregation of stress-denatured proteins, in association with DnaK and GrpE. It is the nucleotide exchange factor for DnaK and may function as a thermosensor. Unfolded proteins bind initially to DnaJ; upon interaction with the DnaJ-bound protein, DnaK hydrolyzes its bound ATP, resulting in the formation of a stable complex. GrpE releases ADP from DnaK; ATP binding to DnaK triggers the release of the substrate protein, thus completing the reaction cycle. Several rounds of ATP-dependent interactions between DnaJ, DnaK and GrpE are required for fully efficient folding.</text>
</comment>
<evidence type="ECO:0000256" key="2">
    <source>
        <dbReference type="ARBA" id="ARBA00023186"/>
    </source>
</evidence>
<feature type="region of interest" description="Disordered" evidence="5">
    <location>
        <begin position="1"/>
        <end position="59"/>
    </location>
</feature>
<evidence type="ECO:0000313" key="7">
    <source>
        <dbReference type="Proteomes" id="UP000245535"/>
    </source>
</evidence>
<dbReference type="InterPro" id="IPR000740">
    <property type="entry name" value="GrpE"/>
</dbReference>
<dbReference type="Pfam" id="PF01025">
    <property type="entry name" value="GrpE"/>
    <property type="match status" value="1"/>
</dbReference>
<feature type="compositionally biased region" description="Acidic residues" evidence="5">
    <location>
        <begin position="15"/>
        <end position="51"/>
    </location>
</feature>
<evidence type="ECO:0000256" key="4">
    <source>
        <dbReference type="RuleBase" id="RU004478"/>
    </source>
</evidence>
<comment type="subunit">
    <text evidence="3">Homodimer.</text>
</comment>
<comment type="subcellular location">
    <subcellularLocation>
        <location evidence="3">Cytoplasm</location>
    </subcellularLocation>
</comment>
<dbReference type="InterPro" id="IPR013805">
    <property type="entry name" value="GrpE_CC"/>
</dbReference>
<accession>A0A315ZG70</accession>
<dbReference type="CDD" id="cd00446">
    <property type="entry name" value="GrpE"/>
    <property type="match status" value="1"/>
</dbReference>
<sequence length="201" mass="22988">MAEDKNENLNPEQEINQEDTVENQVEETTAEDQDTDNVEEQETAEVSSNEEELGKVQQELGEMKDKYLRLYSEFENYRRRTSKEKLDLIKNANEELIKDVLTILDDFERAQKNTKTETEEGEKIMEGLDLIKSKLAKQLEGKGLKEIEDSTGKDFDMDIHEAITQIPAPSDDLKGKVVDVIEKGYTLNDKVIRYAKVVVGA</sequence>
<dbReference type="InterPro" id="IPR009012">
    <property type="entry name" value="GrpE_head"/>
</dbReference>
<dbReference type="OrthoDB" id="9812586at2"/>
<dbReference type="HAMAP" id="MF_01151">
    <property type="entry name" value="GrpE"/>
    <property type="match status" value="1"/>
</dbReference>
<dbReference type="PANTHER" id="PTHR21237">
    <property type="entry name" value="GRPE PROTEIN"/>
    <property type="match status" value="1"/>
</dbReference>
<dbReference type="AlphaFoldDB" id="A0A315ZG70"/>
<gene>
    <name evidence="3" type="primary">grpE</name>
    <name evidence="6" type="ORF">BC781_101489</name>
</gene>
<dbReference type="SUPFAM" id="SSF58014">
    <property type="entry name" value="Coiled-coil domain of nucleotide exchange factor GrpE"/>
    <property type="match status" value="1"/>
</dbReference>
<dbReference type="GO" id="GO:0051082">
    <property type="term" value="F:unfolded protein binding"/>
    <property type="evidence" value="ECO:0007669"/>
    <property type="project" value="TreeGrafter"/>
</dbReference>
<evidence type="ECO:0000256" key="1">
    <source>
        <dbReference type="ARBA" id="ARBA00009054"/>
    </source>
</evidence>
<dbReference type="Gene3D" id="2.30.22.10">
    <property type="entry name" value="Head domain of nucleotide exchange factor GrpE"/>
    <property type="match status" value="1"/>
</dbReference>
<proteinExistence type="inferred from homology"/>
<comment type="similarity">
    <text evidence="1 3 4">Belongs to the GrpE family.</text>
</comment>
<organism evidence="6 7">
    <name type="scientific">Sediminitomix flava</name>
    <dbReference type="NCBI Taxonomy" id="379075"/>
    <lineage>
        <taxon>Bacteria</taxon>
        <taxon>Pseudomonadati</taxon>
        <taxon>Bacteroidota</taxon>
        <taxon>Cytophagia</taxon>
        <taxon>Cytophagales</taxon>
        <taxon>Flammeovirgaceae</taxon>
        <taxon>Sediminitomix</taxon>
    </lineage>
</organism>
<dbReference type="Proteomes" id="UP000245535">
    <property type="component" value="Unassembled WGS sequence"/>
</dbReference>
<dbReference type="GO" id="GO:0042803">
    <property type="term" value="F:protein homodimerization activity"/>
    <property type="evidence" value="ECO:0007669"/>
    <property type="project" value="InterPro"/>
</dbReference>
<dbReference type="PANTHER" id="PTHR21237:SF23">
    <property type="entry name" value="GRPE PROTEIN HOMOLOG, MITOCHONDRIAL"/>
    <property type="match status" value="1"/>
</dbReference>
<reference evidence="6 7" key="1">
    <citation type="submission" date="2018-03" db="EMBL/GenBank/DDBJ databases">
        <title>Genomic Encyclopedia of Archaeal and Bacterial Type Strains, Phase II (KMG-II): from individual species to whole genera.</title>
        <authorList>
            <person name="Goeker M."/>
        </authorList>
    </citation>
    <scope>NUCLEOTIDE SEQUENCE [LARGE SCALE GENOMIC DNA]</scope>
    <source>
        <strain evidence="6 7">DSM 28229</strain>
    </source>
</reference>
<dbReference type="EMBL" id="QGDO01000001">
    <property type="protein sequence ID" value="PWJ44139.1"/>
    <property type="molecule type" value="Genomic_DNA"/>
</dbReference>
<dbReference type="GO" id="GO:0000774">
    <property type="term" value="F:adenyl-nucleotide exchange factor activity"/>
    <property type="evidence" value="ECO:0007669"/>
    <property type="project" value="InterPro"/>
</dbReference>
<dbReference type="SUPFAM" id="SSF51064">
    <property type="entry name" value="Head domain of nucleotide exchange factor GrpE"/>
    <property type="match status" value="1"/>
</dbReference>
<dbReference type="RefSeq" id="WP_109615654.1">
    <property type="nucleotide sequence ID" value="NZ_QGDO01000001.1"/>
</dbReference>
<keyword evidence="2 3" id="KW-0143">Chaperone</keyword>
<dbReference type="GO" id="GO:0006457">
    <property type="term" value="P:protein folding"/>
    <property type="evidence" value="ECO:0007669"/>
    <property type="project" value="InterPro"/>
</dbReference>
<dbReference type="GO" id="GO:0051087">
    <property type="term" value="F:protein-folding chaperone binding"/>
    <property type="evidence" value="ECO:0007669"/>
    <property type="project" value="InterPro"/>
</dbReference>
<comment type="caution">
    <text evidence="6">The sequence shown here is derived from an EMBL/GenBank/DDBJ whole genome shotgun (WGS) entry which is preliminary data.</text>
</comment>
<keyword evidence="3" id="KW-0346">Stress response</keyword>
<dbReference type="GO" id="GO:0005737">
    <property type="term" value="C:cytoplasm"/>
    <property type="evidence" value="ECO:0007669"/>
    <property type="project" value="UniProtKB-SubCell"/>
</dbReference>
<protein>
    <recommendedName>
        <fullName evidence="3">Protein GrpE</fullName>
    </recommendedName>
    <alternativeName>
        <fullName evidence="3">HSP-70 cofactor</fullName>
    </alternativeName>
</protein>
<keyword evidence="7" id="KW-1185">Reference proteome</keyword>
<dbReference type="Gene3D" id="3.90.20.20">
    <property type="match status" value="1"/>
</dbReference>
<evidence type="ECO:0000256" key="3">
    <source>
        <dbReference type="HAMAP-Rule" id="MF_01151"/>
    </source>
</evidence>
<keyword evidence="3" id="KW-0963">Cytoplasm</keyword>